<protein>
    <submittedName>
        <fullName evidence="1">Uncharacterized protein</fullName>
    </submittedName>
</protein>
<name>A0ACB9GER2_CICIN</name>
<comment type="caution">
    <text evidence="1">The sequence shown here is derived from an EMBL/GenBank/DDBJ whole genome shotgun (WGS) entry which is preliminary data.</text>
</comment>
<keyword evidence="2" id="KW-1185">Reference proteome</keyword>
<sequence length="150" mass="17067">MAIITKIREEEEAAATTTEYDVFLSFSGKDTRLCFIDYLYQALEKKLEGARKLEMWRKGLAEVADLKGKNTTGRREMVVIEEVVEEINTRLELHFQRKIPQLIGMDYSISDISSWLQRGSSETAEILTIWGMAGIGKTALAKHIFILTCC</sequence>
<evidence type="ECO:0000313" key="1">
    <source>
        <dbReference type="EMBL" id="KAI3781576.1"/>
    </source>
</evidence>
<reference evidence="1 2" key="2">
    <citation type="journal article" date="2022" name="Mol. Ecol. Resour.">
        <title>The genomes of chicory, endive, great burdock and yacon provide insights into Asteraceae paleo-polyploidization history and plant inulin production.</title>
        <authorList>
            <person name="Fan W."/>
            <person name="Wang S."/>
            <person name="Wang H."/>
            <person name="Wang A."/>
            <person name="Jiang F."/>
            <person name="Liu H."/>
            <person name="Zhao H."/>
            <person name="Xu D."/>
            <person name="Zhang Y."/>
        </authorList>
    </citation>
    <scope>NUCLEOTIDE SEQUENCE [LARGE SCALE GENOMIC DNA]</scope>
    <source>
        <strain evidence="2">cv. Punajuju</strain>
        <tissue evidence="1">Leaves</tissue>
    </source>
</reference>
<dbReference type="EMBL" id="CM042010">
    <property type="protein sequence ID" value="KAI3781576.1"/>
    <property type="molecule type" value="Genomic_DNA"/>
</dbReference>
<evidence type="ECO:0000313" key="2">
    <source>
        <dbReference type="Proteomes" id="UP001055811"/>
    </source>
</evidence>
<reference evidence="2" key="1">
    <citation type="journal article" date="2022" name="Mol. Ecol. Resour.">
        <title>The genomes of chicory, endive, great burdock and yacon provide insights into Asteraceae palaeo-polyploidization history and plant inulin production.</title>
        <authorList>
            <person name="Fan W."/>
            <person name="Wang S."/>
            <person name="Wang H."/>
            <person name="Wang A."/>
            <person name="Jiang F."/>
            <person name="Liu H."/>
            <person name="Zhao H."/>
            <person name="Xu D."/>
            <person name="Zhang Y."/>
        </authorList>
    </citation>
    <scope>NUCLEOTIDE SEQUENCE [LARGE SCALE GENOMIC DNA]</scope>
    <source>
        <strain evidence="2">cv. Punajuju</strain>
    </source>
</reference>
<organism evidence="1 2">
    <name type="scientific">Cichorium intybus</name>
    <name type="common">Chicory</name>
    <dbReference type="NCBI Taxonomy" id="13427"/>
    <lineage>
        <taxon>Eukaryota</taxon>
        <taxon>Viridiplantae</taxon>
        <taxon>Streptophyta</taxon>
        <taxon>Embryophyta</taxon>
        <taxon>Tracheophyta</taxon>
        <taxon>Spermatophyta</taxon>
        <taxon>Magnoliopsida</taxon>
        <taxon>eudicotyledons</taxon>
        <taxon>Gunneridae</taxon>
        <taxon>Pentapetalae</taxon>
        <taxon>asterids</taxon>
        <taxon>campanulids</taxon>
        <taxon>Asterales</taxon>
        <taxon>Asteraceae</taxon>
        <taxon>Cichorioideae</taxon>
        <taxon>Cichorieae</taxon>
        <taxon>Cichoriinae</taxon>
        <taxon>Cichorium</taxon>
    </lineage>
</organism>
<gene>
    <name evidence="1" type="ORF">L2E82_11593</name>
</gene>
<dbReference type="Proteomes" id="UP001055811">
    <property type="component" value="Linkage Group LG02"/>
</dbReference>
<accession>A0ACB9GER2</accession>
<proteinExistence type="predicted"/>